<dbReference type="RefSeq" id="WP_166076624.1">
    <property type="nucleotide sequence ID" value="NZ_JAAJBT010000002.1"/>
</dbReference>
<protein>
    <submittedName>
        <fullName evidence="2">Uncharacterized protein</fullName>
    </submittedName>
</protein>
<accession>A0ABX0I312</accession>
<name>A0ABX0I312_9FLAO</name>
<keyword evidence="1" id="KW-1133">Transmembrane helix</keyword>
<feature type="transmembrane region" description="Helical" evidence="1">
    <location>
        <begin position="12"/>
        <end position="30"/>
    </location>
</feature>
<keyword evidence="3" id="KW-1185">Reference proteome</keyword>
<evidence type="ECO:0000256" key="1">
    <source>
        <dbReference type="SAM" id="Phobius"/>
    </source>
</evidence>
<keyword evidence="1" id="KW-0472">Membrane</keyword>
<proteinExistence type="predicted"/>
<dbReference type="Proteomes" id="UP000800984">
    <property type="component" value="Unassembled WGS sequence"/>
</dbReference>
<evidence type="ECO:0000313" key="3">
    <source>
        <dbReference type="Proteomes" id="UP000800984"/>
    </source>
</evidence>
<dbReference type="EMBL" id="JAAJBT010000002">
    <property type="protein sequence ID" value="NHM01566.1"/>
    <property type="molecule type" value="Genomic_DNA"/>
</dbReference>
<gene>
    <name evidence="2" type="ORF">G4D72_05515</name>
</gene>
<reference evidence="2 3" key="1">
    <citation type="submission" date="2020-02" db="EMBL/GenBank/DDBJ databases">
        <authorList>
            <person name="Chen W.-M."/>
        </authorList>
    </citation>
    <scope>NUCLEOTIDE SEQUENCE [LARGE SCALE GENOMIC DNA]</scope>
    <source>
        <strain evidence="2 3">KDG-16</strain>
    </source>
</reference>
<sequence length="145" mass="16769">MTKIGKLKFGHYYGIIFVSFLCFIFIRSYVIEKDIEKSKTEIVAKFVRKDKSVKTTAFYFGFYYQGKYFETCGSGISYSMFNSNKETNMIDSLKINHFYYAKFDPIHKDNIIVNPSEEITDSTKITNAGFEYNIKKPTANSGLAQ</sequence>
<evidence type="ECO:0000313" key="2">
    <source>
        <dbReference type="EMBL" id="NHM01566.1"/>
    </source>
</evidence>
<keyword evidence="1" id="KW-0812">Transmembrane</keyword>
<organism evidence="2 3">
    <name type="scientific">Flavobacterium difficile</name>
    <dbReference type="NCBI Taxonomy" id="2709659"/>
    <lineage>
        <taxon>Bacteria</taxon>
        <taxon>Pseudomonadati</taxon>
        <taxon>Bacteroidota</taxon>
        <taxon>Flavobacteriia</taxon>
        <taxon>Flavobacteriales</taxon>
        <taxon>Flavobacteriaceae</taxon>
        <taxon>Flavobacterium</taxon>
    </lineage>
</organism>
<comment type="caution">
    <text evidence="2">The sequence shown here is derived from an EMBL/GenBank/DDBJ whole genome shotgun (WGS) entry which is preliminary data.</text>
</comment>